<dbReference type="EMBL" id="OV725081">
    <property type="protein sequence ID" value="CAH1401515.1"/>
    <property type="molecule type" value="Genomic_DNA"/>
</dbReference>
<sequence length="154" mass="18248">MDRKFLPILRVPLPTEDEEPNNKRFIGENRFKEPLSGILEVPYSLKLITPSLIHHYADLIMFLRYDVKKYPKLAVIENGPYPYPFIEVYNIELKLLYEIDITFKSRYQLNKLMRDYDQLPINCLERLCPPDMPEQQLLKSAKRKAQLMGIGMFP</sequence>
<dbReference type="OrthoDB" id="6580568at2759"/>
<evidence type="ECO:0000313" key="1">
    <source>
        <dbReference type="EMBL" id="CAH1401515.1"/>
    </source>
</evidence>
<organism evidence="1 2">
    <name type="scientific">Nezara viridula</name>
    <name type="common">Southern green stink bug</name>
    <name type="synonym">Cimex viridulus</name>
    <dbReference type="NCBI Taxonomy" id="85310"/>
    <lineage>
        <taxon>Eukaryota</taxon>
        <taxon>Metazoa</taxon>
        <taxon>Ecdysozoa</taxon>
        <taxon>Arthropoda</taxon>
        <taxon>Hexapoda</taxon>
        <taxon>Insecta</taxon>
        <taxon>Pterygota</taxon>
        <taxon>Neoptera</taxon>
        <taxon>Paraneoptera</taxon>
        <taxon>Hemiptera</taxon>
        <taxon>Heteroptera</taxon>
        <taxon>Panheteroptera</taxon>
        <taxon>Pentatomomorpha</taxon>
        <taxon>Pentatomoidea</taxon>
        <taxon>Pentatomidae</taxon>
        <taxon>Pentatominae</taxon>
        <taxon>Nezara</taxon>
    </lineage>
</organism>
<keyword evidence="2" id="KW-1185">Reference proteome</keyword>
<proteinExistence type="predicted"/>
<name>A0A9P0MR16_NEZVI</name>
<protein>
    <submittedName>
        <fullName evidence="1">Uncharacterized protein</fullName>
    </submittedName>
</protein>
<dbReference type="AlphaFoldDB" id="A0A9P0MR16"/>
<accession>A0A9P0MR16</accession>
<reference evidence="1" key="1">
    <citation type="submission" date="2022-01" db="EMBL/GenBank/DDBJ databases">
        <authorList>
            <person name="King R."/>
        </authorList>
    </citation>
    <scope>NUCLEOTIDE SEQUENCE</scope>
</reference>
<evidence type="ECO:0000313" key="2">
    <source>
        <dbReference type="Proteomes" id="UP001152798"/>
    </source>
</evidence>
<dbReference type="Proteomes" id="UP001152798">
    <property type="component" value="Chromosome 5"/>
</dbReference>
<gene>
    <name evidence="1" type="ORF">NEZAVI_LOCUS10524</name>
</gene>